<evidence type="ECO:0000313" key="2">
    <source>
        <dbReference type="Proteomes" id="UP000265520"/>
    </source>
</evidence>
<sequence length="100" mass="11911">MSHSGTCIRCGFQDESFLHCIQDCEFSRRLWNHIDFDNLDFFLNLDDWLKLGATGSQALTFLASVWWSWRHRNLMCLVNETWSLSRLSFNIRAMVETFRN</sequence>
<dbReference type="Proteomes" id="UP000265520">
    <property type="component" value="Unassembled WGS sequence"/>
</dbReference>
<dbReference type="EMBL" id="LXQA010082025">
    <property type="protein sequence ID" value="MCI11915.1"/>
    <property type="molecule type" value="Genomic_DNA"/>
</dbReference>
<protein>
    <submittedName>
        <fullName evidence="1">S-like ribonuclease</fullName>
    </submittedName>
</protein>
<comment type="caution">
    <text evidence="1">The sequence shown here is derived from an EMBL/GenBank/DDBJ whole genome shotgun (WGS) entry which is preliminary data.</text>
</comment>
<organism evidence="1 2">
    <name type="scientific">Trifolium medium</name>
    <dbReference type="NCBI Taxonomy" id="97028"/>
    <lineage>
        <taxon>Eukaryota</taxon>
        <taxon>Viridiplantae</taxon>
        <taxon>Streptophyta</taxon>
        <taxon>Embryophyta</taxon>
        <taxon>Tracheophyta</taxon>
        <taxon>Spermatophyta</taxon>
        <taxon>Magnoliopsida</taxon>
        <taxon>eudicotyledons</taxon>
        <taxon>Gunneridae</taxon>
        <taxon>Pentapetalae</taxon>
        <taxon>rosids</taxon>
        <taxon>fabids</taxon>
        <taxon>Fabales</taxon>
        <taxon>Fabaceae</taxon>
        <taxon>Papilionoideae</taxon>
        <taxon>50 kb inversion clade</taxon>
        <taxon>NPAAA clade</taxon>
        <taxon>Hologalegina</taxon>
        <taxon>IRL clade</taxon>
        <taxon>Trifolieae</taxon>
        <taxon>Trifolium</taxon>
    </lineage>
</organism>
<accession>A0A392PLZ6</accession>
<evidence type="ECO:0000313" key="1">
    <source>
        <dbReference type="EMBL" id="MCI11915.1"/>
    </source>
</evidence>
<name>A0A392PLZ6_9FABA</name>
<keyword evidence="2" id="KW-1185">Reference proteome</keyword>
<dbReference type="AlphaFoldDB" id="A0A392PLZ6"/>
<proteinExistence type="predicted"/>
<reference evidence="1 2" key="1">
    <citation type="journal article" date="2018" name="Front. Plant Sci.">
        <title>Red Clover (Trifolium pratense) and Zigzag Clover (T. medium) - A Picture of Genomic Similarities and Differences.</title>
        <authorList>
            <person name="Dluhosova J."/>
            <person name="Istvanek J."/>
            <person name="Nedelnik J."/>
            <person name="Repkova J."/>
        </authorList>
    </citation>
    <scope>NUCLEOTIDE SEQUENCE [LARGE SCALE GENOMIC DNA]</scope>
    <source>
        <strain evidence="2">cv. 10/8</strain>
        <tissue evidence="1">Leaf</tissue>
    </source>
</reference>